<feature type="domain" description="Calcineurin-like phosphoesterase" evidence="1">
    <location>
        <begin position="56"/>
        <end position="132"/>
    </location>
</feature>
<dbReference type="InterPro" id="IPR051693">
    <property type="entry name" value="UPF0046_metallophosphoest"/>
</dbReference>
<dbReference type="EMBL" id="CYKH01001430">
    <property type="protein sequence ID" value="CUG87074.1"/>
    <property type="molecule type" value="Genomic_DNA"/>
</dbReference>
<dbReference type="PANTHER" id="PTHR12905:SF0">
    <property type="entry name" value="CALCINEURIN-LIKE PHOSPHOESTERASE DOMAIN-CONTAINING PROTEIN"/>
    <property type="match status" value="1"/>
</dbReference>
<dbReference type="SUPFAM" id="SSF56300">
    <property type="entry name" value="Metallo-dependent phosphatases"/>
    <property type="match status" value="1"/>
</dbReference>
<gene>
    <name evidence="2" type="ORF">BSAL_08200</name>
</gene>
<dbReference type="InterPro" id="IPR029052">
    <property type="entry name" value="Metallo-depent_PP-like"/>
</dbReference>
<dbReference type="InterPro" id="IPR004843">
    <property type="entry name" value="Calcineurin-like_PHP"/>
</dbReference>
<dbReference type="AlphaFoldDB" id="A0A0S4J6J0"/>
<dbReference type="Pfam" id="PF00149">
    <property type="entry name" value="Metallophos"/>
    <property type="match status" value="1"/>
</dbReference>
<proteinExistence type="predicted"/>
<evidence type="ECO:0000313" key="3">
    <source>
        <dbReference type="Proteomes" id="UP000051952"/>
    </source>
</evidence>
<dbReference type="Gene3D" id="3.60.21.10">
    <property type="match status" value="1"/>
</dbReference>
<sequence length="295" mass="32217">MSWIVRNIRNCGPPPGNHECEYYPSLPPHGSSPESWVPKSILSVTGLPPKAGPDVIRIVIISDTHELHEQMKIPSGDVLIHAGDILFADRFAFRWLSNYRLRNFFKWVNAQPHRHKVVIAGNHDKQILDLGSAAVKKMAVPAIYAENELIVLHIPKDDPSGSGAVFGPTQELRILASPWSVANSHRSPNLAFQSPSLSSETLSLVSNSSGGARQSVSKPDIFLCHQGSCCVELARLIQLIQPRVCHIGGHVHEGHGVTTIEGVPSINGSMMTGSYTKEKLLRPIVVDIVIPPRSS</sequence>
<dbReference type="Proteomes" id="UP000051952">
    <property type="component" value="Unassembled WGS sequence"/>
</dbReference>
<dbReference type="PANTHER" id="PTHR12905">
    <property type="entry name" value="METALLOPHOSPHOESTERASE"/>
    <property type="match status" value="1"/>
</dbReference>
<dbReference type="VEuPathDB" id="TriTrypDB:BSAL_08200"/>
<dbReference type="GO" id="GO:0016787">
    <property type="term" value="F:hydrolase activity"/>
    <property type="evidence" value="ECO:0007669"/>
    <property type="project" value="InterPro"/>
</dbReference>
<dbReference type="OrthoDB" id="630188at2759"/>
<accession>A0A0S4J6J0</accession>
<reference evidence="3" key="1">
    <citation type="submission" date="2015-09" db="EMBL/GenBank/DDBJ databases">
        <authorList>
            <consortium name="Pathogen Informatics"/>
        </authorList>
    </citation>
    <scope>NUCLEOTIDE SEQUENCE [LARGE SCALE GENOMIC DNA]</scope>
    <source>
        <strain evidence="3">Lake Konstanz</strain>
    </source>
</reference>
<organism evidence="2 3">
    <name type="scientific">Bodo saltans</name>
    <name type="common">Flagellated protozoan</name>
    <dbReference type="NCBI Taxonomy" id="75058"/>
    <lineage>
        <taxon>Eukaryota</taxon>
        <taxon>Discoba</taxon>
        <taxon>Euglenozoa</taxon>
        <taxon>Kinetoplastea</taxon>
        <taxon>Metakinetoplastina</taxon>
        <taxon>Eubodonida</taxon>
        <taxon>Bodonidae</taxon>
        <taxon>Bodo</taxon>
    </lineage>
</organism>
<protein>
    <recommendedName>
        <fullName evidence="1">Calcineurin-like phosphoesterase domain-containing protein</fullName>
    </recommendedName>
</protein>
<evidence type="ECO:0000313" key="2">
    <source>
        <dbReference type="EMBL" id="CUG87074.1"/>
    </source>
</evidence>
<evidence type="ECO:0000259" key="1">
    <source>
        <dbReference type="Pfam" id="PF00149"/>
    </source>
</evidence>
<keyword evidence="3" id="KW-1185">Reference proteome</keyword>
<name>A0A0S4J6J0_BODSA</name>